<comment type="caution">
    <text evidence="1">The sequence shown here is derived from an EMBL/GenBank/DDBJ whole genome shotgun (WGS) entry which is preliminary data.</text>
</comment>
<reference evidence="1 2" key="1">
    <citation type="submission" date="2018-03" db="EMBL/GenBank/DDBJ databases">
        <title>Genome sequence of Clostridium vincentii DSM 10228.</title>
        <authorList>
            <person name="Poehlein A."/>
            <person name="Daniel R."/>
        </authorList>
    </citation>
    <scope>NUCLEOTIDE SEQUENCE [LARGE SCALE GENOMIC DNA]</scope>
    <source>
        <strain evidence="1 2">DSM 10228</strain>
    </source>
</reference>
<evidence type="ECO:0000313" key="1">
    <source>
        <dbReference type="EMBL" id="PRR81091.1"/>
    </source>
</evidence>
<evidence type="ECO:0000313" key="2">
    <source>
        <dbReference type="Proteomes" id="UP000239471"/>
    </source>
</evidence>
<accession>A0A2T0BB20</accession>
<dbReference type="OrthoDB" id="1722540at2"/>
<dbReference type="EMBL" id="PVXQ01000036">
    <property type="protein sequence ID" value="PRR81091.1"/>
    <property type="molecule type" value="Genomic_DNA"/>
</dbReference>
<dbReference type="RefSeq" id="WP_106060685.1">
    <property type="nucleotide sequence ID" value="NZ_PVXQ01000036.1"/>
</dbReference>
<gene>
    <name evidence="1" type="ORF">CLVI_27650</name>
</gene>
<organism evidence="1 2">
    <name type="scientific">Clostridium vincentii</name>
    <dbReference type="NCBI Taxonomy" id="52704"/>
    <lineage>
        <taxon>Bacteria</taxon>
        <taxon>Bacillati</taxon>
        <taxon>Bacillota</taxon>
        <taxon>Clostridia</taxon>
        <taxon>Eubacteriales</taxon>
        <taxon>Clostridiaceae</taxon>
        <taxon>Clostridium</taxon>
    </lineage>
</organism>
<sequence>MFGYVTPLKSELKIREFNQFRGYYCGLCFSIKKHFGNIPRMTLNYDMTFLALLLDGLNPEEITVELKTCMSHPIAKKPVILDNDALTYAAEMNVSLAYFKLLDDIKDDKDLKSNILAFGLSPYKKKFSPSISLINTIIKDNLNKLSNLEDNKNFSSIDEICDPFSIIVGKILELYPHNIIDDGEETRRTLYEFGYSLGKWIYLIDALDDLQEDMEKNKFNPINYLFNKDTLKYEDFLNIILERIEFSILSCGCTCRDSLSRLNLNRNKDILENIINLGMMDKYVNVSTKSSCKKDKDEFTHKNMN</sequence>
<dbReference type="Pfam" id="PF18937">
    <property type="entry name" value="DUF5685"/>
    <property type="match status" value="1"/>
</dbReference>
<proteinExistence type="predicted"/>
<dbReference type="InterPro" id="IPR043740">
    <property type="entry name" value="DUF5685"/>
</dbReference>
<protein>
    <submittedName>
        <fullName evidence="1">Uncharacterized protein</fullName>
    </submittedName>
</protein>
<keyword evidence="2" id="KW-1185">Reference proteome</keyword>
<name>A0A2T0BB20_9CLOT</name>
<dbReference type="AlphaFoldDB" id="A0A2T0BB20"/>
<dbReference type="Proteomes" id="UP000239471">
    <property type="component" value="Unassembled WGS sequence"/>
</dbReference>